<evidence type="ECO:0008006" key="4">
    <source>
        <dbReference type="Google" id="ProtNLM"/>
    </source>
</evidence>
<dbReference type="EMBL" id="BAND01000014">
    <property type="protein sequence ID" value="GAJ28126.1"/>
    <property type="molecule type" value="Genomic_DNA"/>
</dbReference>
<name>A0A023D2U6_ACIMT</name>
<gene>
    <name evidence="2" type="ORF">Amme_014_005</name>
</gene>
<dbReference type="GO" id="GO:0045892">
    <property type="term" value="P:negative regulation of DNA-templated transcription"/>
    <property type="evidence" value="ECO:0007669"/>
    <property type="project" value="UniProtKB-ARBA"/>
</dbReference>
<accession>A0A023D2U6</accession>
<dbReference type="RefSeq" id="WP_007284529.1">
    <property type="nucleotide sequence ID" value="NZ_BAND01000014.1"/>
</dbReference>
<dbReference type="GO" id="GO:0003677">
    <property type="term" value="F:DNA binding"/>
    <property type="evidence" value="ECO:0007669"/>
    <property type="project" value="InterPro"/>
</dbReference>
<sequence length="90" mass="10069">MRQSRVKISQGLKRVEGQVRGIQKMVDEDRYCVDVLLQLRAAKAALHRLEGLVLREHIAGCVVEAIESGDPVERQEKIGELIETVSKMTG</sequence>
<evidence type="ECO:0000313" key="3">
    <source>
        <dbReference type="Proteomes" id="UP000019760"/>
    </source>
</evidence>
<evidence type="ECO:0000313" key="2">
    <source>
        <dbReference type="EMBL" id="GAJ28126.1"/>
    </source>
</evidence>
<reference evidence="2 3" key="2">
    <citation type="journal article" date="2014" name="FEMS Microbiol. Lett.">
        <title>Draft genomic DNA sequence of the facultatively methylotrophic bacterium Acidomonas methanolica type strain MB58.</title>
        <authorList>
            <person name="Higashiura N."/>
            <person name="Hadano H."/>
            <person name="Hirakawa H."/>
            <person name="Matsutani M."/>
            <person name="Takabe S."/>
            <person name="Matsushita K."/>
            <person name="Azuma Y."/>
        </authorList>
    </citation>
    <scope>NUCLEOTIDE SEQUENCE [LARGE SCALE GENOMIC DNA]</scope>
    <source>
        <strain evidence="2 3">MB58</strain>
    </source>
</reference>
<dbReference type="PANTHER" id="PTHR33677">
    <property type="entry name" value="TRANSCRIPTIONAL REPRESSOR FRMR-RELATED"/>
    <property type="match status" value="1"/>
</dbReference>
<keyword evidence="3" id="KW-1185">Reference proteome</keyword>
<proteinExistence type="inferred from homology"/>
<dbReference type="InterPro" id="IPR038390">
    <property type="entry name" value="Metal_Tscrpt_repr_sf"/>
</dbReference>
<dbReference type="Pfam" id="PF02583">
    <property type="entry name" value="Trns_repr_metal"/>
    <property type="match status" value="1"/>
</dbReference>
<dbReference type="GO" id="GO:0046872">
    <property type="term" value="F:metal ion binding"/>
    <property type="evidence" value="ECO:0007669"/>
    <property type="project" value="InterPro"/>
</dbReference>
<organism evidence="2 3">
    <name type="scientific">Acidomonas methanolica NBRC 104435</name>
    <dbReference type="NCBI Taxonomy" id="1231351"/>
    <lineage>
        <taxon>Bacteria</taxon>
        <taxon>Pseudomonadati</taxon>
        <taxon>Pseudomonadota</taxon>
        <taxon>Alphaproteobacteria</taxon>
        <taxon>Acetobacterales</taxon>
        <taxon>Acetobacteraceae</taxon>
        <taxon>Acidomonas</taxon>
    </lineage>
</organism>
<dbReference type="OrthoDB" id="9811244at2"/>
<reference evidence="3" key="1">
    <citation type="journal article" date="2014" name="FEMS Microbiol. Lett.">
        <title>Draft Genomic DNA Sequence of the Facultatively Methylotrophic Bacterium Acidomonas methanolica type strain MB58.</title>
        <authorList>
            <person name="Higashiura N."/>
            <person name="Hadano H."/>
            <person name="Hirakawa H."/>
            <person name="Matsutani M."/>
            <person name="Takabe S."/>
            <person name="Matsushita K."/>
            <person name="Azuma Y."/>
        </authorList>
    </citation>
    <scope>NUCLEOTIDE SEQUENCE [LARGE SCALE GENOMIC DNA]</scope>
    <source>
        <strain evidence="3">MB58</strain>
    </source>
</reference>
<comment type="similarity">
    <text evidence="1">Belongs to the FrmR/RcnR family.</text>
</comment>
<dbReference type="Proteomes" id="UP000019760">
    <property type="component" value="Unassembled WGS sequence"/>
</dbReference>
<protein>
    <recommendedName>
        <fullName evidence="4">Transcriptional regulator</fullName>
    </recommendedName>
</protein>
<comment type="caution">
    <text evidence="2">The sequence shown here is derived from an EMBL/GenBank/DDBJ whole genome shotgun (WGS) entry which is preliminary data.</text>
</comment>
<dbReference type="Gene3D" id="1.20.58.1000">
    <property type="entry name" value="Metal-sensitive repressor, helix protomer"/>
    <property type="match status" value="1"/>
</dbReference>
<dbReference type="AlphaFoldDB" id="A0A023D2U6"/>
<dbReference type="CDD" id="cd10148">
    <property type="entry name" value="CsoR-like_DUF156"/>
    <property type="match status" value="1"/>
</dbReference>
<evidence type="ECO:0000256" key="1">
    <source>
        <dbReference type="ARBA" id="ARBA00005260"/>
    </source>
</evidence>
<dbReference type="InterPro" id="IPR003735">
    <property type="entry name" value="Metal_Tscrpt_repr"/>
</dbReference>